<name>A0A1S6KSF6_9VIBR</name>
<keyword evidence="1" id="KW-0614">Plasmid</keyword>
<dbReference type="AlphaFoldDB" id="A0A1S6KSF6"/>
<accession>A0A1S6KSF6</accession>
<dbReference type="RefSeq" id="WP_172687371.1">
    <property type="nucleotide sequence ID" value="NZ_KX268305.1"/>
</dbReference>
<geneLocation type="plasmid" evidence="1">
    <name>pVHvo</name>
</geneLocation>
<reference evidence="1" key="1">
    <citation type="journal article" date="2017" name="Sci. Rep.">
        <title>Shrimp AHPND-causing plasmids encoding the PirAB toxins as mediated by pirAB-Tn903 are prevalent in various Vibrio species.</title>
        <authorList>
            <person name="Xiao J."/>
            <person name="Liu L."/>
            <person name="Ke Y."/>
            <person name="Li X."/>
            <person name="Liu Y."/>
            <person name="Pan Y."/>
            <person name="Yan S."/>
            <person name="Wang Y."/>
        </authorList>
    </citation>
    <scope>NUCLEOTIDE SEQUENCE</scope>
    <source>
        <strain evidence="1">SH14</strain>
        <plasmid evidence="1">pVHvo</plasmid>
    </source>
</reference>
<evidence type="ECO:0000313" key="1">
    <source>
        <dbReference type="EMBL" id="AQT24296.1"/>
    </source>
</evidence>
<sequence>MEWLMLIFIGGCTVNFQVETTSTAQSGNGELAEVIETKETSETDAQVFPVK</sequence>
<organism evidence="1">
    <name type="scientific">Vibrio owensii</name>
    <dbReference type="NCBI Taxonomy" id="696485"/>
    <lineage>
        <taxon>Bacteria</taxon>
        <taxon>Pseudomonadati</taxon>
        <taxon>Pseudomonadota</taxon>
        <taxon>Gammaproteobacteria</taxon>
        <taxon>Vibrionales</taxon>
        <taxon>Vibrionaceae</taxon>
        <taxon>Vibrio</taxon>
    </lineage>
</organism>
<dbReference type="EMBL" id="KX268305">
    <property type="protein sequence ID" value="AQT24296.1"/>
    <property type="molecule type" value="Genomic_DNA"/>
</dbReference>
<proteinExistence type="predicted"/>
<protein>
    <submittedName>
        <fullName evidence="1">Uncharacterized protein</fullName>
    </submittedName>
</protein>